<dbReference type="Gene3D" id="1.20.1050.10">
    <property type="match status" value="1"/>
</dbReference>
<evidence type="ECO:0000259" key="2">
    <source>
        <dbReference type="PROSITE" id="PS50405"/>
    </source>
</evidence>
<evidence type="ECO:0000313" key="4">
    <source>
        <dbReference type="Proteomes" id="UP001595711"/>
    </source>
</evidence>
<proteinExistence type="predicted"/>
<dbReference type="Pfam" id="PF00043">
    <property type="entry name" value="GST_C"/>
    <property type="match status" value="1"/>
</dbReference>
<dbReference type="PANTHER" id="PTHR44051:SF19">
    <property type="entry name" value="DISULFIDE-BOND OXIDOREDUCTASE YFCG"/>
    <property type="match status" value="1"/>
</dbReference>
<dbReference type="CDD" id="cd03047">
    <property type="entry name" value="GST_N_2"/>
    <property type="match status" value="1"/>
</dbReference>
<dbReference type="PROSITE" id="PS50405">
    <property type="entry name" value="GST_CTER"/>
    <property type="match status" value="1"/>
</dbReference>
<keyword evidence="4" id="KW-1185">Reference proteome</keyword>
<sequence>MLTIWGRASSVNVQKVLWAADELGLAYERIDVGGPYGGNDTAEYRALNPNGVVPTLRDSAGPDGRPLTIWESHAILRYLAAAYSPTGHDASGDGLWPRDLAMRADADRWMDWVHTSLHEPARTLFWGLIRDPAGTTPAAMQKAEADAATLWTRLEAWFARDDRPFIAGSRLTIGDIPLGCQVQRWLSFPLQRPALPRLEAWHKRLTARPGYRAHVMVKMV</sequence>
<dbReference type="InterPro" id="IPR036282">
    <property type="entry name" value="Glutathione-S-Trfase_C_sf"/>
</dbReference>
<dbReference type="EMBL" id="JBHRYJ010000001">
    <property type="protein sequence ID" value="MFC3675677.1"/>
    <property type="molecule type" value="Genomic_DNA"/>
</dbReference>
<dbReference type="InterPro" id="IPR010987">
    <property type="entry name" value="Glutathione-S-Trfase_C-like"/>
</dbReference>
<dbReference type="SFLD" id="SFLDS00019">
    <property type="entry name" value="Glutathione_Transferase_(cytos"/>
    <property type="match status" value="1"/>
</dbReference>
<dbReference type="PANTHER" id="PTHR44051">
    <property type="entry name" value="GLUTATHIONE S-TRANSFERASE-RELATED"/>
    <property type="match status" value="1"/>
</dbReference>
<reference evidence="4" key="1">
    <citation type="journal article" date="2019" name="Int. J. Syst. Evol. Microbiol.">
        <title>The Global Catalogue of Microorganisms (GCM) 10K type strain sequencing project: providing services to taxonomists for standard genome sequencing and annotation.</title>
        <authorList>
            <consortium name="The Broad Institute Genomics Platform"/>
            <consortium name="The Broad Institute Genome Sequencing Center for Infectious Disease"/>
            <person name="Wu L."/>
            <person name="Ma J."/>
        </authorList>
    </citation>
    <scope>NUCLEOTIDE SEQUENCE [LARGE SCALE GENOMIC DNA]</scope>
    <source>
        <strain evidence="4">KCTC 42182</strain>
    </source>
</reference>
<dbReference type="SUPFAM" id="SSF47616">
    <property type="entry name" value="GST C-terminal domain-like"/>
    <property type="match status" value="1"/>
</dbReference>
<dbReference type="SFLD" id="SFLDG01150">
    <property type="entry name" value="Main.1:_Beta-like"/>
    <property type="match status" value="1"/>
</dbReference>
<comment type="caution">
    <text evidence="3">The sequence shown here is derived from an EMBL/GenBank/DDBJ whole genome shotgun (WGS) entry which is preliminary data.</text>
</comment>
<evidence type="ECO:0000313" key="3">
    <source>
        <dbReference type="EMBL" id="MFC3675677.1"/>
    </source>
</evidence>
<dbReference type="RefSeq" id="WP_379724696.1">
    <property type="nucleotide sequence ID" value="NZ_JBHRYJ010000001.1"/>
</dbReference>
<evidence type="ECO:0000259" key="1">
    <source>
        <dbReference type="PROSITE" id="PS50404"/>
    </source>
</evidence>
<dbReference type="Proteomes" id="UP001595711">
    <property type="component" value="Unassembled WGS sequence"/>
</dbReference>
<dbReference type="Gene3D" id="3.40.30.10">
    <property type="entry name" value="Glutaredoxin"/>
    <property type="match status" value="1"/>
</dbReference>
<dbReference type="InterPro" id="IPR040079">
    <property type="entry name" value="Glutathione_S-Trfase"/>
</dbReference>
<dbReference type="SUPFAM" id="SSF52833">
    <property type="entry name" value="Thioredoxin-like"/>
    <property type="match status" value="1"/>
</dbReference>
<dbReference type="SFLD" id="SFLDG00358">
    <property type="entry name" value="Main_(cytGST)"/>
    <property type="match status" value="1"/>
</dbReference>
<accession>A0ABV7VF61</accession>
<organism evidence="3 4">
    <name type="scientific">Ferrovibrio xuzhouensis</name>
    <dbReference type="NCBI Taxonomy" id="1576914"/>
    <lineage>
        <taxon>Bacteria</taxon>
        <taxon>Pseudomonadati</taxon>
        <taxon>Pseudomonadota</taxon>
        <taxon>Alphaproteobacteria</taxon>
        <taxon>Rhodospirillales</taxon>
        <taxon>Rhodospirillaceae</taxon>
        <taxon>Ferrovibrio</taxon>
    </lineage>
</organism>
<dbReference type="InterPro" id="IPR004045">
    <property type="entry name" value="Glutathione_S-Trfase_N"/>
</dbReference>
<dbReference type="PROSITE" id="PS50404">
    <property type="entry name" value="GST_NTER"/>
    <property type="match status" value="1"/>
</dbReference>
<name>A0ABV7VF61_9PROT</name>
<feature type="domain" description="GST N-terminal" evidence="1">
    <location>
        <begin position="1"/>
        <end position="87"/>
    </location>
</feature>
<dbReference type="InterPro" id="IPR036249">
    <property type="entry name" value="Thioredoxin-like_sf"/>
</dbReference>
<feature type="domain" description="GST C-terminal" evidence="2">
    <location>
        <begin position="99"/>
        <end position="220"/>
    </location>
</feature>
<gene>
    <name evidence="3" type="ORF">ACFOOQ_09000</name>
</gene>
<dbReference type="Pfam" id="PF13409">
    <property type="entry name" value="GST_N_2"/>
    <property type="match status" value="1"/>
</dbReference>
<protein>
    <submittedName>
        <fullName evidence="3">Glutathione S-transferase family protein</fullName>
    </submittedName>
</protein>
<dbReference type="InterPro" id="IPR004046">
    <property type="entry name" value="GST_C"/>
</dbReference>